<dbReference type="Gene3D" id="3.40.50.2300">
    <property type="match status" value="2"/>
</dbReference>
<feature type="domain" description="HTH lacI-type" evidence="6">
    <location>
        <begin position="9"/>
        <end position="63"/>
    </location>
</feature>
<dbReference type="SUPFAM" id="SSF47413">
    <property type="entry name" value="lambda repressor-like DNA-binding domains"/>
    <property type="match status" value="1"/>
</dbReference>
<feature type="region of interest" description="Disordered" evidence="5">
    <location>
        <begin position="319"/>
        <end position="341"/>
    </location>
</feature>
<protein>
    <submittedName>
        <fullName evidence="7">LacI family DNA-binding transcriptional regulator</fullName>
    </submittedName>
</protein>
<evidence type="ECO:0000256" key="4">
    <source>
        <dbReference type="ARBA" id="ARBA00023163"/>
    </source>
</evidence>
<dbReference type="Pfam" id="PF13377">
    <property type="entry name" value="Peripla_BP_3"/>
    <property type="match status" value="1"/>
</dbReference>
<evidence type="ECO:0000256" key="5">
    <source>
        <dbReference type="SAM" id="MobiDB-lite"/>
    </source>
</evidence>
<dbReference type="Pfam" id="PF00356">
    <property type="entry name" value="LacI"/>
    <property type="match status" value="1"/>
</dbReference>
<dbReference type="PANTHER" id="PTHR30146:SF148">
    <property type="entry name" value="HTH-TYPE TRANSCRIPTIONAL REPRESSOR PURR-RELATED"/>
    <property type="match status" value="1"/>
</dbReference>
<reference evidence="7 8" key="1">
    <citation type="journal article" date="2019" name="Int. J. Syst. Evol. Microbiol.">
        <title>The Global Catalogue of Microorganisms (GCM) 10K type strain sequencing project: providing services to taxonomists for standard genome sequencing and annotation.</title>
        <authorList>
            <consortium name="The Broad Institute Genomics Platform"/>
            <consortium name="The Broad Institute Genome Sequencing Center for Infectious Disease"/>
            <person name="Wu L."/>
            <person name="Ma J."/>
        </authorList>
    </citation>
    <scope>NUCLEOTIDE SEQUENCE [LARGE SCALE GENOMIC DNA]</scope>
    <source>
        <strain evidence="7 8">JCM 14304</strain>
    </source>
</reference>
<evidence type="ECO:0000259" key="6">
    <source>
        <dbReference type="PROSITE" id="PS50932"/>
    </source>
</evidence>
<keyword evidence="1" id="KW-0678">Repressor</keyword>
<dbReference type="EMBL" id="BAAAND010000006">
    <property type="protein sequence ID" value="GAA1586903.1"/>
    <property type="molecule type" value="Genomic_DNA"/>
</dbReference>
<keyword evidence="4" id="KW-0804">Transcription</keyword>
<sequence>MPNETRRRVRMLDVANSLGVSRATVSLVMRGSPLVSTATRESVLAEADRLGYVYNQAAASLRTQRNDVVGLVMPDIVNPLVAEVSLGAQEVLTGLGYFAAIVNTSESVETQQRLFRTLVQQRVAGVIIIPALRTGADDVAEMSRSQLPFVVLTRAFPDSGVPFVGTDDLMIGRIGVEHLTGTHGCREIAYFGGNLLATPRVARERSFREAAAAAGAVCDETWSAPFDAGIVDAYQAATRLLDHGPPPRGILCHSDQVAYGLLKALQLKGYTPEDCSVVGIDDLLQSQLWTPSVSSIAVQPTEIGRVCARVLLAEIGTPTDGPLAPPQPVLHPRTSCGCEPR</sequence>
<gene>
    <name evidence="7" type="ORF">GCM10009742_36210</name>
</gene>
<dbReference type="RefSeq" id="WP_344192633.1">
    <property type="nucleotide sequence ID" value="NZ_BAAAND010000006.1"/>
</dbReference>
<dbReference type="InterPro" id="IPR000843">
    <property type="entry name" value="HTH_LacI"/>
</dbReference>
<dbReference type="GO" id="GO:0003677">
    <property type="term" value="F:DNA binding"/>
    <property type="evidence" value="ECO:0007669"/>
    <property type="project" value="UniProtKB-KW"/>
</dbReference>
<dbReference type="PANTHER" id="PTHR30146">
    <property type="entry name" value="LACI-RELATED TRANSCRIPTIONAL REPRESSOR"/>
    <property type="match status" value="1"/>
</dbReference>
<dbReference type="SMART" id="SM00354">
    <property type="entry name" value="HTH_LACI"/>
    <property type="match status" value="1"/>
</dbReference>
<accession>A0ABN2DUG4</accession>
<dbReference type="Proteomes" id="UP001500190">
    <property type="component" value="Unassembled WGS sequence"/>
</dbReference>
<comment type="caution">
    <text evidence="7">The sequence shown here is derived from an EMBL/GenBank/DDBJ whole genome shotgun (WGS) entry which is preliminary data.</text>
</comment>
<keyword evidence="3 7" id="KW-0238">DNA-binding</keyword>
<dbReference type="InterPro" id="IPR010982">
    <property type="entry name" value="Lambda_DNA-bd_dom_sf"/>
</dbReference>
<keyword evidence="2" id="KW-0805">Transcription regulation</keyword>
<dbReference type="CDD" id="cd01392">
    <property type="entry name" value="HTH_LacI"/>
    <property type="match status" value="1"/>
</dbReference>
<dbReference type="Gene3D" id="1.10.260.40">
    <property type="entry name" value="lambda repressor-like DNA-binding domains"/>
    <property type="match status" value="1"/>
</dbReference>
<keyword evidence="8" id="KW-1185">Reference proteome</keyword>
<evidence type="ECO:0000256" key="1">
    <source>
        <dbReference type="ARBA" id="ARBA00022491"/>
    </source>
</evidence>
<evidence type="ECO:0000313" key="8">
    <source>
        <dbReference type="Proteomes" id="UP001500190"/>
    </source>
</evidence>
<evidence type="ECO:0000256" key="2">
    <source>
        <dbReference type="ARBA" id="ARBA00023015"/>
    </source>
</evidence>
<dbReference type="InterPro" id="IPR028082">
    <property type="entry name" value="Peripla_BP_I"/>
</dbReference>
<proteinExistence type="predicted"/>
<dbReference type="PROSITE" id="PS50932">
    <property type="entry name" value="HTH_LACI_2"/>
    <property type="match status" value="1"/>
</dbReference>
<name>A0ABN2DUG4_9ACTN</name>
<dbReference type="SUPFAM" id="SSF53822">
    <property type="entry name" value="Periplasmic binding protein-like I"/>
    <property type="match status" value="1"/>
</dbReference>
<evidence type="ECO:0000313" key="7">
    <source>
        <dbReference type="EMBL" id="GAA1586903.1"/>
    </source>
</evidence>
<dbReference type="InterPro" id="IPR046335">
    <property type="entry name" value="LacI/GalR-like_sensor"/>
</dbReference>
<evidence type="ECO:0000256" key="3">
    <source>
        <dbReference type="ARBA" id="ARBA00023125"/>
    </source>
</evidence>
<organism evidence="7 8">
    <name type="scientific">Kribbella karoonensis</name>
    <dbReference type="NCBI Taxonomy" id="324851"/>
    <lineage>
        <taxon>Bacteria</taxon>
        <taxon>Bacillati</taxon>
        <taxon>Actinomycetota</taxon>
        <taxon>Actinomycetes</taxon>
        <taxon>Propionibacteriales</taxon>
        <taxon>Kribbellaceae</taxon>
        <taxon>Kribbella</taxon>
    </lineage>
</organism>